<organism evidence="1 2">
    <name type="scientific">Gossypium stocksii</name>
    <dbReference type="NCBI Taxonomy" id="47602"/>
    <lineage>
        <taxon>Eukaryota</taxon>
        <taxon>Viridiplantae</taxon>
        <taxon>Streptophyta</taxon>
        <taxon>Embryophyta</taxon>
        <taxon>Tracheophyta</taxon>
        <taxon>Spermatophyta</taxon>
        <taxon>Magnoliopsida</taxon>
        <taxon>eudicotyledons</taxon>
        <taxon>Gunneridae</taxon>
        <taxon>Pentapetalae</taxon>
        <taxon>rosids</taxon>
        <taxon>malvids</taxon>
        <taxon>Malvales</taxon>
        <taxon>Malvaceae</taxon>
        <taxon>Malvoideae</taxon>
        <taxon>Gossypium</taxon>
    </lineage>
</organism>
<evidence type="ECO:0000313" key="2">
    <source>
        <dbReference type="Proteomes" id="UP000828251"/>
    </source>
</evidence>
<dbReference type="EMBL" id="JAIQCV010000006">
    <property type="protein sequence ID" value="KAH1092073.1"/>
    <property type="molecule type" value="Genomic_DNA"/>
</dbReference>
<proteinExistence type="predicted"/>
<reference evidence="1 2" key="1">
    <citation type="journal article" date="2021" name="Plant Biotechnol. J.">
        <title>Multi-omics assisted identification of the key and species-specific regulatory components of drought-tolerant mechanisms in Gossypium stocksii.</title>
        <authorList>
            <person name="Yu D."/>
            <person name="Ke L."/>
            <person name="Zhang D."/>
            <person name="Wu Y."/>
            <person name="Sun Y."/>
            <person name="Mei J."/>
            <person name="Sun J."/>
            <person name="Sun Y."/>
        </authorList>
    </citation>
    <scope>NUCLEOTIDE SEQUENCE [LARGE SCALE GENOMIC DNA]</scope>
    <source>
        <strain evidence="2">cv. E1</strain>
        <tissue evidence="1">Leaf</tissue>
    </source>
</reference>
<gene>
    <name evidence="1" type="ORF">J1N35_019330</name>
</gene>
<dbReference type="Proteomes" id="UP000828251">
    <property type="component" value="Unassembled WGS sequence"/>
</dbReference>
<sequence length="204" mass="23242">MADIIIDYFMGLFQSNGVSDTIHLLSDVNQSINEDMNQLLITKYKEDEIIEALNNIRPTKASRPDGFPAIFFQKFWHIVGREVSDFCLEVLNEGKVFTPKRGLHQGDPLSPFLFLICSEGLSTLLRLGNEERVLRGVKARRKGPQITHLIFTNGCVLFGEATDRGTTTFEKVLKEYKICSRQYANYGKSTMFFNSNTIDTELLF</sequence>
<evidence type="ECO:0000313" key="1">
    <source>
        <dbReference type="EMBL" id="KAH1092073.1"/>
    </source>
</evidence>
<dbReference type="AlphaFoldDB" id="A0A9D3VSZ1"/>
<accession>A0A9D3VSZ1</accession>
<dbReference type="PANTHER" id="PTHR46890">
    <property type="entry name" value="NON-LTR RETROLELEMENT REVERSE TRANSCRIPTASE-LIKE PROTEIN-RELATED"/>
    <property type="match status" value="1"/>
</dbReference>
<keyword evidence="2" id="KW-1185">Reference proteome</keyword>
<comment type="caution">
    <text evidence="1">The sequence shown here is derived from an EMBL/GenBank/DDBJ whole genome shotgun (WGS) entry which is preliminary data.</text>
</comment>
<protein>
    <recommendedName>
        <fullName evidence="3">Reverse transcriptase domain-containing protein</fullName>
    </recommendedName>
</protein>
<dbReference type="PANTHER" id="PTHR46890:SF48">
    <property type="entry name" value="RNA-DIRECTED DNA POLYMERASE"/>
    <property type="match status" value="1"/>
</dbReference>
<evidence type="ECO:0008006" key="3">
    <source>
        <dbReference type="Google" id="ProtNLM"/>
    </source>
</evidence>
<name>A0A9D3VSZ1_9ROSI</name>
<dbReference type="InterPro" id="IPR052343">
    <property type="entry name" value="Retrotransposon-Effector_Assoc"/>
</dbReference>
<dbReference type="OrthoDB" id="1932527at2759"/>